<protein>
    <submittedName>
        <fullName evidence="3 4">Uncharacterized protein LOC106152298</fullName>
    </submittedName>
</protein>
<keyword evidence="1" id="KW-0472">Membrane</keyword>
<gene>
    <name evidence="3 4 5" type="primary">LOC106152298</name>
</gene>
<dbReference type="RefSeq" id="XP_013381273.1">
    <property type="nucleotide sequence ID" value="XM_013525819.2"/>
</dbReference>
<evidence type="ECO:0000313" key="4">
    <source>
        <dbReference type="RefSeq" id="XP_013381275.1"/>
    </source>
</evidence>
<keyword evidence="2" id="KW-1185">Reference proteome</keyword>
<dbReference type="InterPro" id="IPR029044">
    <property type="entry name" value="Nucleotide-diphossugar_trans"/>
</dbReference>
<reference evidence="3 4" key="1">
    <citation type="submission" date="2023-09" db="UniProtKB">
        <authorList>
            <consortium name="RefSeq"/>
        </authorList>
    </citation>
    <scope>IDENTIFICATION</scope>
    <source>
        <tissue evidence="3 4">Gonads</tissue>
    </source>
</reference>
<dbReference type="SUPFAM" id="SSF53448">
    <property type="entry name" value="Nucleotide-diphospho-sugar transferases"/>
    <property type="match status" value="1"/>
</dbReference>
<dbReference type="AlphaFoldDB" id="A0A1S3H5J1"/>
<dbReference type="OrthoDB" id="6279367at2759"/>
<feature type="transmembrane region" description="Helical" evidence="1">
    <location>
        <begin position="7"/>
        <end position="28"/>
    </location>
</feature>
<dbReference type="Proteomes" id="UP000085678">
    <property type="component" value="Unplaced"/>
</dbReference>
<keyword evidence="1" id="KW-0812">Transmembrane</keyword>
<dbReference type="GeneID" id="106152298"/>
<sequence>MLRSQNAILIGTFCIGLLLSMLIVVYNIDMTNYNHRIQFSQVFNIDLVFQTNRPVVASIREDIKPHNTMMPRINIAIGLGITTNKIPMDKINSALPLFTTLLPSFCETASLGYRYHFYLAHDHTDAFFSKEGSHKNFTVSFYTLVKTHCHPSLPVLLHFVNCGHSGKPAWAQNDAMMAAYNDSMDYYYRVNDDTKMKSKNWTEVFIRALSQFNPPNVGVVGPNHQGGNMAILTYDFVHKTHVDIFGFYYPRNFTTWYADDWITKVYQPDKSRKMNEIIVLHTMSVGTRYNIASIGGQILEKQLERDKKTLQAWLTKHSSTRAR</sequence>
<dbReference type="KEGG" id="lak:106152298"/>
<evidence type="ECO:0000313" key="2">
    <source>
        <dbReference type="Proteomes" id="UP000085678"/>
    </source>
</evidence>
<dbReference type="RefSeq" id="XP_013381276.1">
    <property type="nucleotide sequence ID" value="XM_013525822.2"/>
</dbReference>
<evidence type="ECO:0000313" key="3">
    <source>
        <dbReference type="RefSeq" id="XP_013381273.1"/>
    </source>
</evidence>
<dbReference type="RefSeq" id="XP_013381275.1">
    <property type="nucleotide sequence ID" value="XM_013525821.2"/>
</dbReference>
<evidence type="ECO:0000313" key="5">
    <source>
        <dbReference type="RefSeq" id="XP_013381276.1"/>
    </source>
</evidence>
<name>A0A1S3H5J1_LINAN</name>
<organism evidence="3">
    <name type="scientific">Lingula anatina</name>
    <name type="common">Brachiopod</name>
    <name type="synonym">Lingula unguis</name>
    <dbReference type="NCBI Taxonomy" id="7574"/>
    <lineage>
        <taxon>Eukaryota</taxon>
        <taxon>Metazoa</taxon>
        <taxon>Spiralia</taxon>
        <taxon>Lophotrochozoa</taxon>
        <taxon>Brachiopoda</taxon>
        <taxon>Linguliformea</taxon>
        <taxon>Lingulata</taxon>
        <taxon>Lingulida</taxon>
        <taxon>Linguloidea</taxon>
        <taxon>Lingulidae</taxon>
        <taxon>Lingula</taxon>
    </lineage>
</organism>
<evidence type="ECO:0000256" key="1">
    <source>
        <dbReference type="SAM" id="Phobius"/>
    </source>
</evidence>
<accession>A0A1S3H5J1</accession>
<proteinExistence type="predicted"/>
<keyword evidence="1" id="KW-1133">Transmembrane helix</keyword>